<protein>
    <submittedName>
        <fullName evidence="6">ABC transporter like protein</fullName>
    </submittedName>
</protein>
<evidence type="ECO:0000256" key="4">
    <source>
        <dbReference type="ARBA" id="ARBA00022840"/>
    </source>
</evidence>
<keyword evidence="3" id="KW-0547">Nucleotide-binding</keyword>
<dbReference type="CDD" id="cd13970">
    <property type="entry name" value="ABC1_ADCK3"/>
    <property type="match status" value="1"/>
</dbReference>
<dbReference type="InterPro" id="IPR051409">
    <property type="entry name" value="Atypical_kinase_ADCK"/>
</dbReference>
<dbReference type="EMBL" id="KY765914">
    <property type="protein sequence ID" value="ASA76647.1"/>
    <property type="molecule type" value="Genomic_DNA"/>
</dbReference>
<reference evidence="6" key="1">
    <citation type="journal article" date="2017" name="Angew. Chem. Int. Ed. Engl.">
        <title>Pyxipyrrolones: Novel cytotoxic myxobacterial metabolites. Structure elucidation and biosynthesis proposal.</title>
        <authorList>
            <person name="Kjaerulff L."/>
            <person name="Raju R."/>
            <person name="Panter F."/>
            <person name="Scheid U."/>
            <person name="Garcia R."/>
            <person name="Herrmann J."/>
            <person name="Muller R."/>
        </authorList>
    </citation>
    <scope>NUCLEOTIDE SEQUENCE</scope>
    <source>
        <strain evidence="6">MCy9557</strain>
    </source>
</reference>
<dbReference type="PANTHER" id="PTHR43851:SF3">
    <property type="entry name" value="COENZYME Q8"/>
    <property type="match status" value="1"/>
</dbReference>
<feature type="domain" description="ABC1 atypical kinase-like" evidence="5">
    <location>
        <begin position="92"/>
        <end position="324"/>
    </location>
</feature>
<dbReference type="SUPFAM" id="SSF56112">
    <property type="entry name" value="Protein kinase-like (PK-like)"/>
    <property type="match status" value="1"/>
</dbReference>
<dbReference type="Pfam" id="PF03109">
    <property type="entry name" value="ABC1"/>
    <property type="match status" value="1"/>
</dbReference>
<gene>
    <name evidence="6" type="primary">pyxR</name>
</gene>
<name>A0A1Z2TJN8_9BACT</name>
<dbReference type="GO" id="GO:0016740">
    <property type="term" value="F:transferase activity"/>
    <property type="evidence" value="ECO:0007669"/>
    <property type="project" value="UniProtKB-KW"/>
</dbReference>
<dbReference type="Gene3D" id="1.10.510.10">
    <property type="entry name" value="Transferase(Phosphotransferase) domain 1"/>
    <property type="match status" value="1"/>
</dbReference>
<evidence type="ECO:0000256" key="2">
    <source>
        <dbReference type="ARBA" id="ARBA00022679"/>
    </source>
</evidence>
<dbReference type="SMR" id="A0A1Z2TJN8"/>
<dbReference type="GO" id="GO:0005524">
    <property type="term" value="F:ATP binding"/>
    <property type="evidence" value="ECO:0007669"/>
    <property type="project" value="UniProtKB-KW"/>
</dbReference>
<accession>A0A1Z2TJN8</accession>
<dbReference type="InterPro" id="IPR004147">
    <property type="entry name" value="ABC1_dom"/>
</dbReference>
<evidence type="ECO:0000256" key="3">
    <source>
        <dbReference type="ARBA" id="ARBA00022741"/>
    </source>
</evidence>
<keyword evidence="2" id="KW-0808">Transferase</keyword>
<evidence type="ECO:0000259" key="5">
    <source>
        <dbReference type="Pfam" id="PF03109"/>
    </source>
</evidence>
<proteinExistence type="inferred from homology"/>
<organism evidence="6">
    <name type="scientific">Pyxidicoccus sp. MCy9557</name>
    <dbReference type="NCBI Taxonomy" id="2012863"/>
    <lineage>
        <taxon>Bacteria</taxon>
        <taxon>Pseudomonadati</taxon>
        <taxon>Myxococcota</taxon>
        <taxon>Myxococcia</taxon>
        <taxon>Myxococcales</taxon>
        <taxon>Cystobacterineae</taxon>
        <taxon>Myxococcaceae</taxon>
        <taxon>Pyxidicoccus</taxon>
    </lineage>
</organism>
<dbReference type="PANTHER" id="PTHR43851">
    <property type="match status" value="1"/>
</dbReference>
<keyword evidence="4" id="KW-0067">ATP-binding</keyword>
<evidence type="ECO:0000256" key="1">
    <source>
        <dbReference type="ARBA" id="ARBA00009670"/>
    </source>
</evidence>
<dbReference type="AlphaFoldDB" id="A0A1Z2TJN8"/>
<sequence length="447" mass="48536">MFVHMSKSRNPPVGRLARLGRVAALSARGSAGLAMRALRKVTGSDTRETERSTLGHFVQTLGEMKGVAMKLGQALSMDVDALPAELRSIVARLQSEAPPLATEEIVAIIEDELGAPPEKLFAEFDPKPLAAASLGQVHAARLHDGREVVLKVQYPGIAEAVEADLANLSTVARAAGLASKMLDGRDYVEEMRRELTHETDYTLEAERARAFRALFASEPDLLAPEPIPERSTSRVLCLTRVRGQTLQQFIDSNPDAASRWRVSEQLIRAVHGPFYSAGRVHADPHPGNFIVTGDGRLAVLDFGCVKSFREDFVQPIQTFLGAALRGEPYDALTGVRAAGFVVDTDEATARSLLSEIVEIATRPLRTDSYDYALDTTVQDMRALGLRRTVDFLRVRPPAEAVMLGRAVGGCAQNLRALGARGDVRGLYLRLLERKRPAQAPGMTGPAT</sequence>
<dbReference type="InterPro" id="IPR034646">
    <property type="entry name" value="ADCK3_dom"/>
</dbReference>
<dbReference type="InterPro" id="IPR011009">
    <property type="entry name" value="Kinase-like_dom_sf"/>
</dbReference>
<comment type="similarity">
    <text evidence="1">Belongs to the protein kinase superfamily. ADCK protein kinase family.</text>
</comment>
<evidence type="ECO:0000313" key="6">
    <source>
        <dbReference type="EMBL" id="ASA76647.1"/>
    </source>
</evidence>